<evidence type="ECO:0000313" key="2">
    <source>
        <dbReference type="Proteomes" id="UP000321947"/>
    </source>
</evidence>
<dbReference type="EMBL" id="SSTD01019361">
    <property type="protein sequence ID" value="TYJ96597.1"/>
    <property type="molecule type" value="Genomic_DNA"/>
</dbReference>
<gene>
    <name evidence="1" type="ORF">E5676_scaffold1278G00150</name>
</gene>
<organism evidence="1 2">
    <name type="scientific">Cucumis melo var. makuwa</name>
    <name type="common">Oriental melon</name>
    <dbReference type="NCBI Taxonomy" id="1194695"/>
    <lineage>
        <taxon>Eukaryota</taxon>
        <taxon>Viridiplantae</taxon>
        <taxon>Streptophyta</taxon>
        <taxon>Embryophyta</taxon>
        <taxon>Tracheophyta</taxon>
        <taxon>Spermatophyta</taxon>
        <taxon>Magnoliopsida</taxon>
        <taxon>eudicotyledons</taxon>
        <taxon>Gunneridae</taxon>
        <taxon>Pentapetalae</taxon>
        <taxon>rosids</taxon>
        <taxon>fabids</taxon>
        <taxon>Cucurbitales</taxon>
        <taxon>Cucurbitaceae</taxon>
        <taxon>Benincaseae</taxon>
        <taxon>Cucumis</taxon>
    </lineage>
</organism>
<proteinExistence type="predicted"/>
<accession>A0A5D3BBU2</accession>
<evidence type="ECO:0000313" key="1">
    <source>
        <dbReference type="EMBL" id="TYJ96597.1"/>
    </source>
</evidence>
<name>A0A5D3BBU2_CUCMM</name>
<comment type="caution">
    <text evidence="1">The sequence shown here is derived from an EMBL/GenBank/DDBJ whole genome shotgun (WGS) entry which is preliminary data.</text>
</comment>
<protein>
    <submittedName>
        <fullName evidence="1">Uncharacterized protein</fullName>
    </submittedName>
</protein>
<sequence>MLWLRYDSSDSTGSSQPDCLSAFSGYATYQFVLGVPLGLRRPDFVHTGSHVARVRKRASSWVGAEVTARASWRGTRSDRGEP</sequence>
<reference evidence="1 2" key="1">
    <citation type="submission" date="2019-08" db="EMBL/GenBank/DDBJ databases">
        <title>Draft genome sequences of two oriental melons (Cucumis melo L. var makuwa).</title>
        <authorList>
            <person name="Kwon S.-Y."/>
        </authorList>
    </citation>
    <scope>NUCLEOTIDE SEQUENCE [LARGE SCALE GENOMIC DNA]</scope>
    <source>
        <strain evidence="2">cv. Chang Bougi</strain>
        <tissue evidence="1">Leaf</tissue>
    </source>
</reference>
<dbReference type="Proteomes" id="UP000321947">
    <property type="component" value="Unassembled WGS sequence"/>
</dbReference>
<dbReference type="AlphaFoldDB" id="A0A5D3BBU2"/>